<gene>
    <name evidence="3" type="ORF">UREG_02515</name>
</gene>
<sequence>MKFLSVGAILAVGANALYLNPRSPGPLSLRSANSSICGTQLSDKFEFPHLIIPINSSSPDTALGTSFNGQVSTDVSSLFNFDIPEGGNLRTCSLVFHFPSTIQHPPNYYTFRGDGKIRFARLDTPATTSTTFNTAPKVRESYGEFTMQPGNTYSIANFQCPMGEKIGFQVSNAGSTVLNYFQNYGNPAFA</sequence>
<dbReference type="OrthoDB" id="4657524at2759"/>
<dbReference type="HOGENOM" id="CLU_033570_1_1_1"/>
<name>C4JGB7_UNCRE</name>
<dbReference type="Proteomes" id="UP000002058">
    <property type="component" value="Unassembled WGS sequence"/>
</dbReference>
<dbReference type="InterPro" id="IPR018620">
    <property type="entry name" value="Ubiquitin3-bd_protein_But2_C"/>
</dbReference>
<dbReference type="Pfam" id="PF09792">
    <property type="entry name" value="But2"/>
    <property type="match status" value="1"/>
</dbReference>
<dbReference type="RefSeq" id="XP_002542999.1">
    <property type="nucleotide sequence ID" value="XM_002542953.1"/>
</dbReference>
<dbReference type="STRING" id="336963.C4JGB7"/>
<feature type="signal peptide" evidence="1">
    <location>
        <begin position="1"/>
        <end position="16"/>
    </location>
</feature>
<feature type="domain" description="Ubiquitin 3 binding protein But2 C-terminal" evidence="2">
    <location>
        <begin position="46"/>
        <end position="185"/>
    </location>
</feature>
<reference evidence="4" key="1">
    <citation type="journal article" date="2009" name="Genome Res.">
        <title>Comparative genomic analyses of the human fungal pathogens Coccidioides and their relatives.</title>
        <authorList>
            <person name="Sharpton T.J."/>
            <person name="Stajich J.E."/>
            <person name="Rounsley S.D."/>
            <person name="Gardner M.J."/>
            <person name="Wortman J.R."/>
            <person name="Jordar V.S."/>
            <person name="Maiti R."/>
            <person name="Kodira C.D."/>
            <person name="Neafsey D.E."/>
            <person name="Zeng Q."/>
            <person name="Hung C.-Y."/>
            <person name="McMahan C."/>
            <person name="Muszewska A."/>
            <person name="Grynberg M."/>
            <person name="Mandel M.A."/>
            <person name="Kellner E.M."/>
            <person name="Barker B.M."/>
            <person name="Galgiani J.N."/>
            <person name="Orbach M.J."/>
            <person name="Kirkland T.N."/>
            <person name="Cole G.T."/>
            <person name="Henn M.R."/>
            <person name="Birren B.W."/>
            <person name="Taylor J.W."/>
        </authorList>
    </citation>
    <scope>NUCLEOTIDE SEQUENCE [LARGE SCALE GENOMIC DNA]</scope>
    <source>
        <strain evidence="4">UAMH 1704</strain>
    </source>
</reference>
<dbReference type="InParanoid" id="C4JGB7"/>
<accession>C4JGB7</accession>
<evidence type="ECO:0000313" key="3">
    <source>
        <dbReference type="EMBL" id="EEP77666.1"/>
    </source>
</evidence>
<dbReference type="VEuPathDB" id="FungiDB:UREG_02515"/>
<dbReference type="PANTHER" id="PTHR39613">
    <property type="entry name" value="ANCHORED CELL WALL PROTEIN, PUTATIVE (AFU_ORTHOLOGUE AFUA_4G08960)-RELATED"/>
    <property type="match status" value="1"/>
</dbReference>
<dbReference type="eggNOG" id="ENOG502RYJ6">
    <property type="taxonomic scope" value="Eukaryota"/>
</dbReference>
<dbReference type="KEGG" id="ure:UREG_02515"/>
<evidence type="ECO:0000313" key="4">
    <source>
        <dbReference type="Proteomes" id="UP000002058"/>
    </source>
</evidence>
<dbReference type="AlphaFoldDB" id="C4JGB7"/>
<organism evidence="3 4">
    <name type="scientific">Uncinocarpus reesii (strain UAMH 1704)</name>
    <dbReference type="NCBI Taxonomy" id="336963"/>
    <lineage>
        <taxon>Eukaryota</taxon>
        <taxon>Fungi</taxon>
        <taxon>Dikarya</taxon>
        <taxon>Ascomycota</taxon>
        <taxon>Pezizomycotina</taxon>
        <taxon>Eurotiomycetes</taxon>
        <taxon>Eurotiomycetidae</taxon>
        <taxon>Onygenales</taxon>
        <taxon>Onygenaceae</taxon>
        <taxon>Uncinocarpus</taxon>
    </lineage>
</organism>
<dbReference type="EMBL" id="CH476615">
    <property type="protein sequence ID" value="EEP77666.1"/>
    <property type="molecule type" value="Genomic_DNA"/>
</dbReference>
<keyword evidence="1" id="KW-0732">Signal</keyword>
<evidence type="ECO:0000256" key="1">
    <source>
        <dbReference type="SAM" id="SignalP"/>
    </source>
</evidence>
<feature type="chain" id="PRO_5002937672" description="Ubiquitin 3 binding protein But2 C-terminal domain-containing protein" evidence="1">
    <location>
        <begin position="17"/>
        <end position="190"/>
    </location>
</feature>
<proteinExistence type="predicted"/>
<keyword evidence="4" id="KW-1185">Reference proteome</keyword>
<dbReference type="OMA" id="FKMSNAG"/>
<dbReference type="PANTHER" id="PTHR39613:SF1">
    <property type="entry name" value="ANCHORED CELL WALL PROTEIN, PUTATIVE (AFU_ORTHOLOGUE AFUA_4G08960)-RELATED"/>
    <property type="match status" value="1"/>
</dbReference>
<dbReference type="GeneID" id="8443203"/>
<evidence type="ECO:0000259" key="2">
    <source>
        <dbReference type="Pfam" id="PF09792"/>
    </source>
</evidence>
<protein>
    <recommendedName>
        <fullName evidence="2">Ubiquitin 3 binding protein But2 C-terminal domain-containing protein</fullName>
    </recommendedName>
</protein>